<keyword evidence="4 5" id="KW-0472">Membrane</keyword>
<evidence type="ECO:0000256" key="4">
    <source>
        <dbReference type="ARBA" id="ARBA00023136"/>
    </source>
</evidence>
<evidence type="ECO:0000256" key="3">
    <source>
        <dbReference type="ARBA" id="ARBA00022989"/>
    </source>
</evidence>
<evidence type="ECO:0000259" key="6">
    <source>
        <dbReference type="Pfam" id="PF04932"/>
    </source>
</evidence>
<dbReference type="AlphaFoldDB" id="A0A3B0XXS0"/>
<dbReference type="Pfam" id="PF04932">
    <property type="entry name" value="Wzy_C"/>
    <property type="match status" value="1"/>
</dbReference>
<name>A0A3B0XXS0_9ZZZZ</name>
<feature type="transmembrane region" description="Helical" evidence="5">
    <location>
        <begin position="91"/>
        <end position="109"/>
    </location>
</feature>
<feature type="transmembrane region" description="Helical" evidence="5">
    <location>
        <begin position="9"/>
        <end position="26"/>
    </location>
</feature>
<feature type="transmembrane region" description="Helical" evidence="5">
    <location>
        <begin position="344"/>
        <end position="363"/>
    </location>
</feature>
<reference evidence="7" key="1">
    <citation type="submission" date="2018-06" db="EMBL/GenBank/DDBJ databases">
        <authorList>
            <person name="Zhirakovskaya E."/>
        </authorList>
    </citation>
    <scope>NUCLEOTIDE SEQUENCE</scope>
</reference>
<sequence>MHEQAVTKWIRINYAWVLISSCLIFFTTRTSFNLPLVIMAIIGLVIIIRKREKIRQHSKAYRIIWLLFLCLWIPILLSLPDAVNFARSSGITARYLLFPLAGVFILYVMQHEFVRLRITQAILLILALFSFDGLVQYFWGYNLLGYPPMGGSRLTGFFSPKPLLGTILAIFSPLVFELIRKTRLRYPIVWLLLPLFIVLILLGGGRHAWIMFIMAGAIYGLLMLLLHYSKIQFRTSLLAGAIVIISIATASQIPYVKSRIGKTTGVFSTDFDKFDKSTSYRLSLWVVARNMYFNNPVNGVGPRGYRYAYADNALKSNFWMNRGKNEIGSTHPHLFILEVSSETGIIGLLGYLLFYIILIRYYWQCDKKNKQQMTPWFIIIFIAFFPLNSFMALYGSFWGMVSWWMLAVGIGFSQSPNVKIKKQPQ</sequence>
<feature type="transmembrane region" description="Helical" evidence="5">
    <location>
        <begin position="375"/>
        <end position="395"/>
    </location>
</feature>
<dbReference type="GO" id="GO:0016020">
    <property type="term" value="C:membrane"/>
    <property type="evidence" value="ECO:0007669"/>
    <property type="project" value="UniProtKB-SubCell"/>
</dbReference>
<evidence type="ECO:0000313" key="7">
    <source>
        <dbReference type="EMBL" id="VAW72331.1"/>
    </source>
</evidence>
<dbReference type="InterPro" id="IPR051533">
    <property type="entry name" value="WaaL-like"/>
</dbReference>
<feature type="transmembrane region" description="Helical" evidence="5">
    <location>
        <begin position="186"/>
        <end position="203"/>
    </location>
</feature>
<dbReference type="PANTHER" id="PTHR37422">
    <property type="entry name" value="TEICHURONIC ACID BIOSYNTHESIS PROTEIN TUAE"/>
    <property type="match status" value="1"/>
</dbReference>
<dbReference type="PANTHER" id="PTHR37422:SF13">
    <property type="entry name" value="LIPOPOLYSACCHARIDE BIOSYNTHESIS PROTEIN PA4999-RELATED"/>
    <property type="match status" value="1"/>
</dbReference>
<keyword evidence="2 5" id="KW-0812">Transmembrane</keyword>
<feature type="transmembrane region" description="Helical" evidence="5">
    <location>
        <begin position="32"/>
        <end position="48"/>
    </location>
</feature>
<dbReference type="InterPro" id="IPR007016">
    <property type="entry name" value="O-antigen_ligase-rel_domated"/>
</dbReference>
<feature type="transmembrane region" description="Helical" evidence="5">
    <location>
        <begin position="209"/>
        <end position="228"/>
    </location>
</feature>
<keyword evidence="3 5" id="KW-1133">Transmembrane helix</keyword>
<evidence type="ECO:0000256" key="1">
    <source>
        <dbReference type="ARBA" id="ARBA00004141"/>
    </source>
</evidence>
<evidence type="ECO:0000256" key="5">
    <source>
        <dbReference type="SAM" id="Phobius"/>
    </source>
</evidence>
<gene>
    <name evidence="7" type="ORF">MNBD_GAMMA12-1721</name>
</gene>
<feature type="transmembrane region" description="Helical" evidence="5">
    <location>
        <begin position="159"/>
        <end position="179"/>
    </location>
</feature>
<protein>
    <recommendedName>
        <fullName evidence="6">O-antigen ligase-related domain-containing protein</fullName>
    </recommendedName>
</protein>
<feature type="transmembrane region" description="Helical" evidence="5">
    <location>
        <begin position="121"/>
        <end position="139"/>
    </location>
</feature>
<accession>A0A3B0XXS0</accession>
<feature type="transmembrane region" description="Helical" evidence="5">
    <location>
        <begin position="235"/>
        <end position="255"/>
    </location>
</feature>
<feature type="domain" description="O-antigen ligase-related" evidence="6">
    <location>
        <begin position="195"/>
        <end position="352"/>
    </location>
</feature>
<dbReference type="EMBL" id="UOFL01000036">
    <property type="protein sequence ID" value="VAW72331.1"/>
    <property type="molecule type" value="Genomic_DNA"/>
</dbReference>
<proteinExistence type="predicted"/>
<comment type="subcellular location">
    <subcellularLocation>
        <location evidence="1">Membrane</location>
        <topology evidence="1">Multi-pass membrane protein</topology>
    </subcellularLocation>
</comment>
<evidence type="ECO:0000256" key="2">
    <source>
        <dbReference type="ARBA" id="ARBA00022692"/>
    </source>
</evidence>
<feature type="transmembrane region" description="Helical" evidence="5">
    <location>
        <begin position="60"/>
        <end position="79"/>
    </location>
</feature>
<organism evidence="7">
    <name type="scientific">hydrothermal vent metagenome</name>
    <dbReference type="NCBI Taxonomy" id="652676"/>
    <lineage>
        <taxon>unclassified sequences</taxon>
        <taxon>metagenomes</taxon>
        <taxon>ecological metagenomes</taxon>
    </lineage>
</organism>